<keyword evidence="1" id="KW-1133">Transmembrane helix</keyword>
<keyword evidence="1" id="KW-0812">Transmembrane</keyword>
<reference evidence="2 3" key="1">
    <citation type="journal article" date="2022" name="Int. J. Syst. Evol. Microbiol.">
        <title>Noviherbaspirillum aridicola sp. nov., isolated from an arid soil in Pakistan.</title>
        <authorList>
            <person name="Khan I.U."/>
            <person name="Saqib M."/>
            <person name="Amin A."/>
            <person name="Hussain F."/>
            <person name="Li L."/>
            <person name="Liu Y.H."/>
            <person name="Fang B.Z."/>
            <person name="Ahmed I."/>
            <person name="Li W.J."/>
        </authorList>
    </citation>
    <scope>NUCLEOTIDE SEQUENCE [LARGE SCALE GENOMIC DNA]</scope>
    <source>
        <strain evidence="2 3">NCCP-691</strain>
    </source>
</reference>
<organism evidence="2 3">
    <name type="scientific">Noviherbaspirillum aridicola</name>
    <dbReference type="NCBI Taxonomy" id="2849687"/>
    <lineage>
        <taxon>Bacteria</taxon>
        <taxon>Pseudomonadati</taxon>
        <taxon>Pseudomonadota</taxon>
        <taxon>Betaproteobacteria</taxon>
        <taxon>Burkholderiales</taxon>
        <taxon>Oxalobacteraceae</taxon>
        <taxon>Noviherbaspirillum</taxon>
    </lineage>
</organism>
<keyword evidence="3" id="KW-1185">Reference proteome</keyword>
<sequence length="47" mass="5197">MPDNAMPEPVKRALLYTALAAVLALAFVGYLRPAFVFDLANRIILCF</sequence>
<evidence type="ECO:0000313" key="2">
    <source>
        <dbReference type="EMBL" id="GIZ52222.1"/>
    </source>
</evidence>
<dbReference type="Proteomes" id="UP000887222">
    <property type="component" value="Unassembled WGS sequence"/>
</dbReference>
<evidence type="ECO:0000313" key="3">
    <source>
        <dbReference type="Proteomes" id="UP000887222"/>
    </source>
</evidence>
<feature type="transmembrane region" description="Helical" evidence="1">
    <location>
        <begin position="13"/>
        <end position="31"/>
    </location>
</feature>
<gene>
    <name evidence="2" type="ORF">NCCP691_22360</name>
</gene>
<protein>
    <submittedName>
        <fullName evidence="2">Uncharacterized protein</fullName>
    </submittedName>
</protein>
<name>A0ABQ4Q5E5_9BURK</name>
<evidence type="ECO:0000256" key="1">
    <source>
        <dbReference type="SAM" id="Phobius"/>
    </source>
</evidence>
<dbReference type="RefSeq" id="WP_220808628.1">
    <property type="nucleotide sequence ID" value="NZ_BPMK01000009.1"/>
</dbReference>
<keyword evidence="1" id="KW-0472">Membrane</keyword>
<accession>A0ABQ4Q5E5</accession>
<comment type="caution">
    <text evidence="2">The sequence shown here is derived from an EMBL/GenBank/DDBJ whole genome shotgun (WGS) entry which is preliminary data.</text>
</comment>
<proteinExistence type="predicted"/>
<dbReference type="EMBL" id="BPMK01000009">
    <property type="protein sequence ID" value="GIZ52222.1"/>
    <property type="molecule type" value="Genomic_DNA"/>
</dbReference>